<evidence type="ECO:0000313" key="5">
    <source>
        <dbReference type="RefSeq" id="XP_026541174.1"/>
    </source>
</evidence>
<dbReference type="Pfam" id="PF00031">
    <property type="entry name" value="Cystatin"/>
    <property type="match status" value="1"/>
</dbReference>
<dbReference type="Gene3D" id="3.10.450.10">
    <property type="match status" value="1"/>
</dbReference>
<feature type="region of interest" description="Disordered" evidence="1">
    <location>
        <begin position="124"/>
        <end position="153"/>
    </location>
</feature>
<proteinExistence type="predicted"/>
<evidence type="ECO:0000256" key="2">
    <source>
        <dbReference type="SAM" id="SignalP"/>
    </source>
</evidence>
<dbReference type="InterPro" id="IPR000010">
    <property type="entry name" value="Cystatin_dom"/>
</dbReference>
<dbReference type="AlphaFoldDB" id="A0A6J1VMF5"/>
<reference evidence="5" key="1">
    <citation type="submission" date="2025-08" db="UniProtKB">
        <authorList>
            <consortium name="RefSeq"/>
        </authorList>
    </citation>
    <scope>IDENTIFICATION</scope>
</reference>
<keyword evidence="2" id="KW-0732">Signal</keyword>
<dbReference type="Proteomes" id="UP000504612">
    <property type="component" value="Unplaced"/>
</dbReference>
<dbReference type="GO" id="GO:0004869">
    <property type="term" value="F:cysteine-type endopeptidase inhibitor activity"/>
    <property type="evidence" value="ECO:0007669"/>
    <property type="project" value="InterPro"/>
</dbReference>
<evidence type="ECO:0000313" key="4">
    <source>
        <dbReference type="Proteomes" id="UP000504612"/>
    </source>
</evidence>
<organism evidence="4 5">
    <name type="scientific">Notechis scutatus</name>
    <name type="common">mainland tiger snake</name>
    <dbReference type="NCBI Taxonomy" id="8663"/>
    <lineage>
        <taxon>Eukaryota</taxon>
        <taxon>Metazoa</taxon>
        <taxon>Chordata</taxon>
        <taxon>Craniata</taxon>
        <taxon>Vertebrata</taxon>
        <taxon>Euteleostomi</taxon>
        <taxon>Lepidosauria</taxon>
        <taxon>Squamata</taxon>
        <taxon>Bifurcata</taxon>
        <taxon>Unidentata</taxon>
        <taxon>Episquamata</taxon>
        <taxon>Toxicofera</taxon>
        <taxon>Serpentes</taxon>
        <taxon>Colubroidea</taxon>
        <taxon>Elapidae</taxon>
        <taxon>Hydrophiinae</taxon>
        <taxon>Notechis</taxon>
    </lineage>
</organism>
<accession>A0A6J1VMF5</accession>
<evidence type="ECO:0000256" key="1">
    <source>
        <dbReference type="SAM" id="MobiDB-lite"/>
    </source>
</evidence>
<sequence length="202" mass="22795">MGGYWQLVFACCLLVRSLSAEYSVKDNSTSAVKDNSTSVVKDNSTSAVNSDEELKKNIGQRIASLQEMQQDEIRNFADLALQHYNTQKSSLFTTLEEATVTVKKAIGSMVYLRMTLEKTNCTKKDVKHHSLSHSDDSDDSDEGPPKYCSPLDGQNKEQLDCKFDIFKNERSYDETVMSHDCKPVKIIDKAIFLGEEFDEARK</sequence>
<dbReference type="RefSeq" id="XP_026541174.1">
    <property type="nucleotide sequence ID" value="XM_026685389.1"/>
</dbReference>
<evidence type="ECO:0000259" key="3">
    <source>
        <dbReference type="Pfam" id="PF00031"/>
    </source>
</evidence>
<feature type="signal peptide" evidence="2">
    <location>
        <begin position="1"/>
        <end position="20"/>
    </location>
</feature>
<keyword evidence="4" id="KW-1185">Reference proteome</keyword>
<protein>
    <submittedName>
        <fullName evidence="5">Uncharacterized protein LOC113423829</fullName>
    </submittedName>
</protein>
<dbReference type="InterPro" id="IPR046350">
    <property type="entry name" value="Cystatin_sf"/>
</dbReference>
<dbReference type="GeneID" id="113423829"/>
<feature type="domain" description="Cystatin" evidence="3">
    <location>
        <begin position="69"/>
        <end position="134"/>
    </location>
</feature>
<dbReference type="KEGG" id="nss:113423829"/>
<feature type="chain" id="PRO_5026913441" evidence="2">
    <location>
        <begin position="21"/>
        <end position="202"/>
    </location>
</feature>
<dbReference type="SUPFAM" id="SSF54403">
    <property type="entry name" value="Cystatin/monellin"/>
    <property type="match status" value="1"/>
</dbReference>
<name>A0A6J1VMF5_9SAUR</name>
<gene>
    <name evidence="5" type="primary">LOC113423829</name>
</gene>